<reference evidence="2" key="4">
    <citation type="submission" date="2017-01" db="UniProtKB">
        <authorList>
            <consortium name="EnsemblFungi"/>
        </authorList>
    </citation>
    <scope>IDENTIFICATION</scope>
    <source>
        <strain evidence="2">PH-1 / ATCC MYA-4620 / FGSC 9075 / NRRL 31084</strain>
    </source>
</reference>
<dbReference type="VEuPathDB" id="FungiDB:FGRAMPH1_01G16819"/>
<dbReference type="HOGENOM" id="CLU_639412_0_0_1"/>
<organism evidence="1 3">
    <name type="scientific">Gibberella zeae (strain ATCC MYA-4620 / CBS 123657 / FGSC 9075 / NRRL 31084 / PH-1)</name>
    <name type="common">Wheat head blight fungus</name>
    <name type="synonym">Fusarium graminearum</name>
    <dbReference type="NCBI Taxonomy" id="229533"/>
    <lineage>
        <taxon>Eukaryota</taxon>
        <taxon>Fungi</taxon>
        <taxon>Dikarya</taxon>
        <taxon>Ascomycota</taxon>
        <taxon>Pezizomycotina</taxon>
        <taxon>Sordariomycetes</taxon>
        <taxon>Hypocreomycetidae</taxon>
        <taxon>Hypocreales</taxon>
        <taxon>Nectriaceae</taxon>
        <taxon>Fusarium</taxon>
    </lineage>
</organism>
<proteinExistence type="predicted"/>
<dbReference type="Proteomes" id="UP000070720">
    <property type="component" value="Chromosome 3"/>
</dbReference>
<dbReference type="KEGG" id="fgr:FGSG_12665"/>
<dbReference type="InParanoid" id="I1S742"/>
<dbReference type="eggNOG" id="ENOG502RJ0U">
    <property type="taxonomic scope" value="Eukaryota"/>
</dbReference>
<accession>A0A098DYD0</accession>
<reference evidence="2 3" key="1">
    <citation type="journal article" date="2007" name="Science">
        <title>The Fusarium graminearum genome reveals a link between localized polymorphism and pathogen specialization.</title>
        <authorList>
            <person name="Cuomo C.A."/>
            <person name="Gueldener U."/>
            <person name="Xu J.-R."/>
            <person name="Trail F."/>
            <person name="Turgeon B.G."/>
            <person name="Di Pietro A."/>
            <person name="Walton J.D."/>
            <person name="Ma L.-J."/>
            <person name="Baker S.E."/>
            <person name="Rep M."/>
            <person name="Adam G."/>
            <person name="Antoniw J."/>
            <person name="Baldwin T."/>
            <person name="Calvo S.E."/>
            <person name="Chang Y.-L."/>
            <person name="DeCaprio D."/>
            <person name="Gale L.R."/>
            <person name="Gnerre S."/>
            <person name="Goswami R.S."/>
            <person name="Hammond-Kosack K."/>
            <person name="Harris L.J."/>
            <person name="Hilburn K."/>
            <person name="Kennell J.C."/>
            <person name="Kroken S."/>
            <person name="Magnuson J.K."/>
            <person name="Mannhaupt G."/>
            <person name="Mauceli E.W."/>
            <person name="Mewes H.-W."/>
            <person name="Mitterbauer R."/>
            <person name="Muehlbauer G."/>
            <person name="Muensterkoetter M."/>
            <person name="Nelson D."/>
            <person name="O'Donnell K."/>
            <person name="Ouellet T."/>
            <person name="Qi W."/>
            <person name="Quesneville H."/>
            <person name="Roncero M.I.G."/>
            <person name="Seong K.-Y."/>
            <person name="Tetko I.V."/>
            <person name="Urban M."/>
            <person name="Waalwijk C."/>
            <person name="Ward T.J."/>
            <person name="Yao J."/>
            <person name="Birren B.W."/>
            <person name="Kistler H.C."/>
        </authorList>
    </citation>
    <scope>NUCLEOTIDE SEQUENCE [LARGE SCALE GENOMIC DNA]</scope>
    <source>
        <strain evidence="3">ATCC MYA-4620 / CBS 123657 / FGSC 9075 / NRRL 31084 / PH-1</strain>
        <strain evidence="2">PH-1 / ATCC MYA-4620 / FGSC 9075 / NRRL 31084</strain>
    </source>
</reference>
<gene>
    <name evidence="2" type="primary">FG04989.1</name>
    <name evidence="1" type="ORF">FGRAMPH1_01T16819</name>
</gene>
<dbReference type="AlphaFoldDB" id="I1S742"/>
<evidence type="ECO:0000313" key="1">
    <source>
        <dbReference type="EMBL" id="CEF85893.1"/>
    </source>
</evidence>
<dbReference type="RefSeq" id="XP_011323468.1">
    <property type="nucleotide sequence ID" value="XM_011325166.1"/>
</dbReference>
<accession>I1S742</accession>
<dbReference type="EnsemblFungi" id="CEF85893">
    <property type="protein sequence ID" value="CEF85893"/>
    <property type="gene ID" value="FGRRES_12665"/>
</dbReference>
<name>I1S742_GIBZE</name>
<evidence type="ECO:0000313" key="3">
    <source>
        <dbReference type="Proteomes" id="UP000070720"/>
    </source>
</evidence>
<evidence type="ECO:0000313" key="2">
    <source>
        <dbReference type="EnsemblFungi" id="CEF85893"/>
    </source>
</evidence>
<protein>
    <submittedName>
        <fullName evidence="1">Chromosome 3, complete genome</fullName>
    </submittedName>
</protein>
<dbReference type="EMBL" id="HG970334">
    <property type="protein sequence ID" value="CEF85893.1"/>
    <property type="molecule type" value="Genomic_DNA"/>
</dbReference>
<dbReference type="OrthoDB" id="5235440at2759"/>
<sequence length="399" mass="47409">MSPTDQSNDRLQRPILHLEFKTYHHYHYYLYTHSFLPYLEEPSERFLKNTESYGTSPNSGFNTRFAASPSPPWSTLSDAMVILFENELKAMYFEQTAIEFRRTEEYRYKWSGCCDPPLAKWNQGAPVLTDRDSIIDFFNKEVMLYIDVDVMRRPIEEFHFPLLGRYLYRTWFRQHDGRPPFQSGGFIVKPMLLQEPLQTDLVQLSTYHTELSKFLSQPLDDLVAFDCYRQPGDTSPSLCPPTQSFRDHGYFMCPLFKALYVVYHNQFDDHDYLDEPMDRGDFLPLFQSGLEFNVNRPDYQDEPEPTVVRVKLETALQFIADLLKKEEATPEIQRCIQEQDEGCQDFVDRMIYDCREFGIDSHRSYWAAFRRVRARLENEAFEDDQAIPSWECLCRWTYY</sequence>
<keyword evidence="3" id="KW-1185">Reference proteome</keyword>
<reference evidence="1 3" key="3">
    <citation type="journal article" date="2015" name="BMC Genomics">
        <title>The completed genome sequence of the pathogenic ascomycete fungus Fusarium graminearum.</title>
        <authorList>
            <person name="King R."/>
            <person name="Urban M."/>
            <person name="Hammond-Kosack M.C."/>
            <person name="Hassani-Pak K."/>
            <person name="Hammond-Kosack K.E."/>
        </authorList>
    </citation>
    <scope>NUCLEOTIDE SEQUENCE [LARGE SCALE GENOMIC DNA]</scope>
    <source>
        <strain evidence="3">ATCC MYA-4620 / CBS 123657 / FGSC 9075 / NRRL 31084 / PH-1</strain>
        <strain evidence="1">PH-1</strain>
    </source>
</reference>
<reference evidence="2 3" key="2">
    <citation type="journal article" date="2010" name="Nature">
        <title>Comparative genomics reveals mobile pathogenicity chromosomes in Fusarium.</title>
        <authorList>
            <person name="Ma L.J."/>
            <person name="van der Does H.C."/>
            <person name="Borkovich K.A."/>
            <person name="Coleman J.J."/>
            <person name="Daboussi M.J."/>
            <person name="Di Pietro A."/>
            <person name="Dufresne M."/>
            <person name="Freitag M."/>
            <person name="Grabherr M."/>
            <person name="Henrissat B."/>
            <person name="Houterman P.M."/>
            <person name="Kang S."/>
            <person name="Shim W.B."/>
            <person name="Woloshuk C."/>
            <person name="Xie X."/>
            <person name="Xu J.R."/>
            <person name="Antoniw J."/>
            <person name="Baker S.E."/>
            <person name="Bluhm B.H."/>
            <person name="Breakspear A."/>
            <person name="Brown D.W."/>
            <person name="Butchko R.A."/>
            <person name="Chapman S."/>
            <person name="Coulson R."/>
            <person name="Coutinho P.M."/>
            <person name="Danchin E.G."/>
            <person name="Diener A."/>
            <person name="Gale L.R."/>
            <person name="Gardiner D.M."/>
            <person name="Goff S."/>
            <person name="Hammond-Kosack K.E."/>
            <person name="Hilburn K."/>
            <person name="Hua-Van A."/>
            <person name="Jonkers W."/>
            <person name="Kazan K."/>
            <person name="Kodira C.D."/>
            <person name="Koehrsen M."/>
            <person name="Kumar L."/>
            <person name="Lee Y.H."/>
            <person name="Li L."/>
            <person name="Manners J.M."/>
            <person name="Miranda-Saavedra D."/>
            <person name="Mukherjee M."/>
            <person name="Park G."/>
            <person name="Park J."/>
            <person name="Park S.Y."/>
            <person name="Proctor R.H."/>
            <person name="Regev A."/>
            <person name="Ruiz-Roldan M.C."/>
            <person name="Sain D."/>
            <person name="Sakthikumar S."/>
            <person name="Sykes S."/>
            <person name="Schwartz D.C."/>
            <person name="Turgeon B.G."/>
            <person name="Wapinski I."/>
            <person name="Yoder O."/>
            <person name="Young S."/>
            <person name="Zeng Q."/>
            <person name="Zhou S."/>
            <person name="Galagan J."/>
            <person name="Cuomo C.A."/>
            <person name="Kistler H.C."/>
            <person name="Rep M."/>
        </authorList>
    </citation>
    <scope>GENOME REANNOTATION</scope>
    <source>
        <strain evidence="3">ATCC MYA-4620 / CBS 123657 / FGSC 9075 / NRRL 31084 / PH-1</strain>
        <strain evidence="2">PH-1 / ATCC MYA-4620 / FGSC 9075 / NRRL 31084</strain>
    </source>
</reference>